<dbReference type="STRING" id="245187.SAMN04488003_101222"/>
<dbReference type="CDD" id="cd02933">
    <property type="entry name" value="OYE_like_FMN"/>
    <property type="match status" value="1"/>
</dbReference>
<reference evidence="6 7" key="1">
    <citation type="submission" date="2016-10" db="EMBL/GenBank/DDBJ databases">
        <authorList>
            <person name="de Groot N.N."/>
        </authorList>
    </citation>
    <scope>NUCLEOTIDE SEQUENCE [LARGE SCALE GENOMIC DNA]</scope>
    <source>
        <strain evidence="6 7">DSM 16213</strain>
    </source>
</reference>
<dbReference type="EMBL" id="FOCI01000001">
    <property type="protein sequence ID" value="SEM46948.1"/>
    <property type="molecule type" value="Genomic_DNA"/>
</dbReference>
<evidence type="ECO:0000256" key="3">
    <source>
        <dbReference type="ARBA" id="ARBA00023002"/>
    </source>
</evidence>
<dbReference type="Proteomes" id="UP000199585">
    <property type="component" value="Unassembled WGS sequence"/>
</dbReference>
<evidence type="ECO:0000259" key="5">
    <source>
        <dbReference type="Pfam" id="PF00724"/>
    </source>
</evidence>
<dbReference type="RefSeq" id="WP_089897799.1">
    <property type="nucleotide sequence ID" value="NZ_FOCI01000001.1"/>
</dbReference>
<dbReference type="FunFam" id="3.20.20.70:FF:000059">
    <property type="entry name" value="N-ethylmaleimide reductase, FMN-linked"/>
    <property type="match status" value="1"/>
</dbReference>
<keyword evidence="7" id="KW-1185">Reference proteome</keyword>
<evidence type="ECO:0000256" key="2">
    <source>
        <dbReference type="ARBA" id="ARBA00005979"/>
    </source>
</evidence>
<sequence length="368" mass="39546">MTTDQTDPLFAPARMGAIAMQNRVLMAPLTRNRAQGDGVPGDLAATYYRQRATAGVIIAEATQISPMGKGYLDTPGIHTEQQAHAWKKIVDGVHAEGGKIILQLWHVGRISHVSLLPDGRNPVSSTDRAAKSQTFTANGFEDCSKPDALTEEQIKATVADYAEAARLAKVAGFDGIEVHAANGYLIDQFLQDGVNDRTDGYGGSTENRMRFLKEVLDAVADHWPADRTGIRLSPLGQASDMSDSDPEAHFAEIYKMLNGYNLAYLHVVESFPGSNADPKGADLLKRLRKLYDGFYIANGGYDADSAAKAIADGHADAVSFGRAFIANPDLPRRFADGAALNEGDQDTFYGGGAEGYTDYPTLDDAEAA</sequence>
<dbReference type="Gene3D" id="3.20.20.70">
    <property type="entry name" value="Aldolase class I"/>
    <property type="match status" value="1"/>
</dbReference>
<evidence type="ECO:0000256" key="1">
    <source>
        <dbReference type="ARBA" id="ARBA00001917"/>
    </source>
</evidence>
<dbReference type="OrthoDB" id="9784632at2"/>
<dbReference type="GO" id="GO:0010181">
    <property type="term" value="F:FMN binding"/>
    <property type="evidence" value="ECO:0007669"/>
    <property type="project" value="InterPro"/>
</dbReference>
<dbReference type="InterPro" id="IPR045247">
    <property type="entry name" value="Oye-like"/>
</dbReference>
<accession>A0A1H7YNS9</accession>
<dbReference type="PANTHER" id="PTHR22893">
    <property type="entry name" value="NADH OXIDOREDUCTASE-RELATED"/>
    <property type="match status" value="1"/>
</dbReference>
<evidence type="ECO:0000313" key="7">
    <source>
        <dbReference type="Proteomes" id="UP000199585"/>
    </source>
</evidence>
<dbReference type="PANTHER" id="PTHR22893:SF91">
    <property type="entry name" value="NADPH DEHYDROGENASE 2-RELATED"/>
    <property type="match status" value="1"/>
</dbReference>
<organism evidence="6 7">
    <name type="scientific">Loktanella fryxellensis</name>
    <dbReference type="NCBI Taxonomy" id="245187"/>
    <lineage>
        <taxon>Bacteria</taxon>
        <taxon>Pseudomonadati</taxon>
        <taxon>Pseudomonadota</taxon>
        <taxon>Alphaproteobacteria</taxon>
        <taxon>Rhodobacterales</taxon>
        <taxon>Roseobacteraceae</taxon>
        <taxon>Loktanella</taxon>
    </lineage>
</organism>
<dbReference type="GO" id="GO:0016628">
    <property type="term" value="F:oxidoreductase activity, acting on the CH-CH group of donors, NAD or NADP as acceptor"/>
    <property type="evidence" value="ECO:0007669"/>
    <property type="project" value="UniProtKB-ARBA"/>
</dbReference>
<evidence type="ECO:0000313" key="6">
    <source>
        <dbReference type="EMBL" id="SEM46948.1"/>
    </source>
</evidence>
<name>A0A1H7YNS9_9RHOB</name>
<comment type="similarity">
    <text evidence="2">Belongs to the NADH:flavin oxidoreductase/NADH oxidase family.</text>
</comment>
<dbReference type="SUPFAM" id="SSF51395">
    <property type="entry name" value="FMN-linked oxidoreductases"/>
    <property type="match status" value="1"/>
</dbReference>
<dbReference type="GO" id="GO:0005829">
    <property type="term" value="C:cytosol"/>
    <property type="evidence" value="ECO:0007669"/>
    <property type="project" value="TreeGrafter"/>
</dbReference>
<gene>
    <name evidence="6" type="ORF">SAMN04488003_101222</name>
</gene>
<feature type="domain" description="NADH:flavin oxidoreductase/NADH oxidase N-terminal" evidence="5">
    <location>
        <begin position="9"/>
        <end position="340"/>
    </location>
</feature>
<proteinExistence type="inferred from homology"/>
<dbReference type="AlphaFoldDB" id="A0A1H7YNS9"/>
<comment type="cofactor">
    <cofactor evidence="1">
        <name>FMN</name>
        <dbReference type="ChEBI" id="CHEBI:58210"/>
    </cofactor>
</comment>
<protein>
    <submittedName>
        <fullName evidence="6">N-ethylmaleimide reductase</fullName>
    </submittedName>
</protein>
<dbReference type="Pfam" id="PF00724">
    <property type="entry name" value="Oxidored_FMN"/>
    <property type="match status" value="1"/>
</dbReference>
<keyword evidence="3" id="KW-0560">Oxidoreductase</keyword>
<feature type="region of interest" description="Disordered" evidence="4">
    <location>
        <begin position="343"/>
        <end position="368"/>
    </location>
</feature>
<dbReference type="InterPro" id="IPR001155">
    <property type="entry name" value="OxRdtase_FMN_N"/>
</dbReference>
<evidence type="ECO:0000256" key="4">
    <source>
        <dbReference type="SAM" id="MobiDB-lite"/>
    </source>
</evidence>
<dbReference type="InterPro" id="IPR013785">
    <property type="entry name" value="Aldolase_TIM"/>
</dbReference>